<keyword evidence="2" id="KW-1133">Transmembrane helix</keyword>
<feature type="transmembrane region" description="Helical" evidence="2">
    <location>
        <begin position="421"/>
        <end position="439"/>
    </location>
</feature>
<dbReference type="PANTHER" id="PTHR35859">
    <property type="entry name" value="NONSELECTIVE CATION CHANNEL PROTEIN"/>
    <property type="match status" value="1"/>
</dbReference>
<keyword evidence="2" id="KW-0812">Transmembrane</keyword>
<accession>A0A4P9XL05</accession>
<dbReference type="PANTHER" id="PTHR35859:SF1">
    <property type="entry name" value="NONSELECTIVE CATION CHANNEL PROTEIN"/>
    <property type="match status" value="1"/>
</dbReference>
<sequence length="607" mass="66351">MATSWLLDADLAAIPIPPLIQRVRSVVAHVTHSVYTTDELYGPIGQRTLLQPALQALRPELRNKALAYACLVNRFNYQREALRDPAAASVLHTRADVCEWLARVAVEAHRASLTDLVDVLTFDFSPRQGAHASSPAQWPATNTAGYGSAGSSAGGDTGRRAVSTQRRRSVAHTPGRTSSIRSSSVGSTTRGPRASATGMAAVAIPATSRDPNQYDTPGDHPAASWNDAASGNHEACNFLYDVSASRAGSQGERQPLNRYRSYVSSGRAMSRSDSDRVSPALGSTVLSPQTAPFYSCDTFTPSNGYGSAGADFYDELREEGICEDDEDEGRASALEVAVLCDAKRLCASPAVQRVMDRVWRGDVVFYANLIDDDTGALNGGAFGGYGLTRARTAVNVRRGRPRGLRDLLRVSRLRVPRYQNLLQVAVYIVFLAVYAEVLMTRSITFTSAEVVLYVLTAGYALDEITQVYKSGVNFYAQYLWNPLDSIVLVNLLLFIGLRTRSYVRSESGWSSLAYGLLACNAVLLWPRLLVVFDRYRWAGRRMAMLRRVFRRATIAAIPIPFVLAGFTHAFYALSNGRATIDEILWTLLRTATGSPEIGFARAPIYHP</sequence>
<proteinExistence type="predicted"/>
<feature type="compositionally biased region" description="Low complexity" evidence="1">
    <location>
        <begin position="140"/>
        <end position="151"/>
    </location>
</feature>
<dbReference type="Proteomes" id="UP000271241">
    <property type="component" value="Unassembled WGS sequence"/>
</dbReference>
<gene>
    <name evidence="5" type="ORF">THASP1DRAFT_31676</name>
</gene>
<protein>
    <recommendedName>
        <fullName evidence="7">Ion transport domain-containing protein</fullName>
    </recommendedName>
</protein>
<evidence type="ECO:0000256" key="2">
    <source>
        <dbReference type="SAM" id="Phobius"/>
    </source>
</evidence>
<feature type="region of interest" description="Disordered" evidence="1">
    <location>
        <begin position="128"/>
        <end position="197"/>
    </location>
</feature>
<feature type="non-terminal residue" evidence="5">
    <location>
        <position position="607"/>
    </location>
</feature>
<dbReference type="Pfam" id="PF23190">
    <property type="entry name" value="LHD_TRPY1"/>
    <property type="match status" value="1"/>
</dbReference>
<reference evidence="6" key="1">
    <citation type="journal article" date="2018" name="Nat. Microbiol.">
        <title>Leveraging single-cell genomics to expand the fungal tree of life.</title>
        <authorList>
            <person name="Ahrendt S.R."/>
            <person name="Quandt C.A."/>
            <person name="Ciobanu D."/>
            <person name="Clum A."/>
            <person name="Salamov A."/>
            <person name="Andreopoulos B."/>
            <person name="Cheng J.F."/>
            <person name="Woyke T."/>
            <person name="Pelin A."/>
            <person name="Henrissat B."/>
            <person name="Reynolds N.K."/>
            <person name="Benny G.L."/>
            <person name="Smith M.E."/>
            <person name="James T.Y."/>
            <person name="Grigoriev I.V."/>
        </authorList>
    </citation>
    <scope>NUCLEOTIDE SEQUENCE [LARGE SCALE GENOMIC DNA]</scope>
    <source>
        <strain evidence="6">RSA 1356</strain>
    </source>
</reference>
<feature type="compositionally biased region" description="Low complexity" evidence="1">
    <location>
        <begin position="175"/>
        <end position="191"/>
    </location>
</feature>
<evidence type="ECO:0000313" key="5">
    <source>
        <dbReference type="EMBL" id="RKP06513.1"/>
    </source>
</evidence>
<dbReference type="STRING" id="78915.A0A4P9XL05"/>
<feature type="domain" description="YVC1 N-terminal linker helical" evidence="3">
    <location>
        <begin position="19"/>
        <end position="128"/>
    </location>
</feature>
<feature type="domain" description="Calcium channel YVC1-like C-terminal transmembrane" evidence="4">
    <location>
        <begin position="427"/>
        <end position="581"/>
    </location>
</feature>
<keyword evidence="2" id="KW-0472">Membrane</keyword>
<evidence type="ECO:0000259" key="4">
    <source>
        <dbReference type="Pfam" id="PF23317"/>
    </source>
</evidence>
<dbReference type="InterPro" id="IPR052971">
    <property type="entry name" value="TRP_calcium_channel"/>
</dbReference>
<name>A0A4P9XL05_9FUNG</name>
<organism evidence="5 6">
    <name type="scientific">Thamnocephalis sphaerospora</name>
    <dbReference type="NCBI Taxonomy" id="78915"/>
    <lineage>
        <taxon>Eukaryota</taxon>
        <taxon>Fungi</taxon>
        <taxon>Fungi incertae sedis</taxon>
        <taxon>Zoopagomycota</taxon>
        <taxon>Zoopagomycotina</taxon>
        <taxon>Zoopagomycetes</taxon>
        <taxon>Zoopagales</taxon>
        <taxon>Sigmoideomycetaceae</taxon>
        <taxon>Thamnocephalis</taxon>
    </lineage>
</organism>
<evidence type="ECO:0000259" key="3">
    <source>
        <dbReference type="Pfam" id="PF23190"/>
    </source>
</evidence>
<dbReference type="OrthoDB" id="2373987at2759"/>
<dbReference type="EMBL" id="KZ992868">
    <property type="protein sequence ID" value="RKP06513.1"/>
    <property type="molecule type" value="Genomic_DNA"/>
</dbReference>
<evidence type="ECO:0008006" key="7">
    <source>
        <dbReference type="Google" id="ProtNLM"/>
    </source>
</evidence>
<dbReference type="AlphaFoldDB" id="A0A4P9XL05"/>
<dbReference type="InterPro" id="IPR056336">
    <property type="entry name" value="YVC1_C"/>
</dbReference>
<feature type="transmembrane region" description="Helical" evidence="2">
    <location>
        <begin position="552"/>
        <end position="573"/>
    </location>
</feature>
<keyword evidence="6" id="KW-1185">Reference proteome</keyword>
<evidence type="ECO:0000256" key="1">
    <source>
        <dbReference type="SAM" id="MobiDB-lite"/>
    </source>
</evidence>
<feature type="transmembrane region" description="Helical" evidence="2">
    <location>
        <begin position="509"/>
        <end position="532"/>
    </location>
</feature>
<evidence type="ECO:0000313" key="6">
    <source>
        <dbReference type="Proteomes" id="UP000271241"/>
    </source>
</evidence>
<feature type="transmembrane region" description="Helical" evidence="2">
    <location>
        <begin position="478"/>
        <end position="497"/>
    </location>
</feature>
<dbReference type="InterPro" id="IPR056337">
    <property type="entry name" value="LHD_YVC1"/>
</dbReference>
<dbReference type="Pfam" id="PF23317">
    <property type="entry name" value="YVC1_C"/>
    <property type="match status" value="1"/>
</dbReference>